<organism evidence="3 4">
    <name type="scientific">Neotamlana nanhaiensis</name>
    <dbReference type="NCBI Taxonomy" id="1382798"/>
    <lineage>
        <taxon>Bacteria</taxon>
        <taxon>Pseudomonadati</taxon>
        <taxon>Bacteroidota</taxon>
        <taxon>Flavobacteriia</taxon>
        <taxon>Flavobacteriales</taxon>
        <taxon>Flavobacteriaceae</taxon>
        <taxon>Neotamlana</taxon>
    </lineage>
</organism>
<keyword evidence="2" id="KW-0472">Membrane</keyword>
<sequence>MKKSEKILIIIILLLFIGVLIFGHHFTTPLLIITSILSICYIFGGFYFLNYQNDNAKLKILAGIIIGSALGVFTFTLWLPVSIFRKILVSINIIFSILLIGIWIKNKNNFNKELKYIFFRSITIAVITSFFTFSSVHFKTYRDFLLSMLKPDSSLSNNLLMFEKIDEYKKFMNLKAYDQAINKAKEAIVYGKKWRNYDTLYYQDFSGTYEFLSDAYIDYGDDFYNKNDFKNALNNYIKADSVLTHKEHKPKYVKSTESDIYWNRYNLLLTYNKLSDYDNYDSELDYLVDNYLKVKDTFDIDYHYILENASNNYYTRSYYSDAIDLNKASLIILNQDSINNINSFKSTYVRLIKNYLITDSTETAKTYLNKYGKITSNNDCRYLFYKTRILQKENIKEALDVAKKTCKCFEQENKPTSLFFSNLLLLKLELENSNYKNFEKQIKTTQDLISQIENKSYNQAFIDELFAYYNFIKGNYIESKKYYVKALNNPKNFEEVQKNSIELKIAQINDELDISYDRNSLNLKIINFLSEYETNYPSTTTFHNDLGNINTGFNKKLSDSIFKVTIECHKNFGISKSSKIGIAYNGLATNQFYRKKYKKADSLYTIAIKKLDDFYGKQNNVNQLICYSNIIELKLKQKKYDQALDFLKKAQLTKTNCFHTEVTIYDAYLLKLEGDIIKENKKDINLSTEKYNQALEMAKNYFDNNHTFIVELKNKIKQ</sequence>
<keyword evidence="4" id="KW-1185">Reference proteome</keyword>
<dbReference type="SMART" id="SM00028">
    <property type="entry name" value="TPR"/>
    <property type="match status" value="2"/>
</dbReference>
<gene>
    <name evidence="3" type="ORF">PK35_13915</name>
</gene>
<dbReference type="RefSeq" id="WP_044627180.1">
    <property type="nucleotide sequence ID" value="NZ_JTDV01000014.1"/>
</dbReference>
<name>A0A0D7W0X9_9FLAO</name>
<feature type="transmembrane region" description="Helical" evidence="2">
    <location>
        <begin position="7"/>
        <end position="24"/>
    </location>
</feature>
<feature type="transmembrane region" description="Helical" evidence="2">
    <location>
        <begin position="116"/>
        <end position="138"/>
    </location>
</feature>
<dbReference type="STRING" id="1382798.PK35_13915"/>
<dbReference type="Proteomes" id="UP000032361">
    <property type="component" value="Unassembled WGS sequence"/>
</dbReference>
<dbReference type="AlphaFoldDB" id="A0A0D7W0X9"/>
<evidence type="ECO:0000313" key="3">
    <source>
        <dbReference type="EMBL" id="KJD31507.1"/>
    </source>
</evidence>
<dbReference type="Gene3D" id="1.25.40.10">
    <property type="entry name" value="Tetratricopeptide repeat domain"/>
    <property type="match status" value="1"/>
</dbReference>
<keyword evidence="2" id="KW-1133">Transmembrane helix</keyword>
<dbReference type="SUPFAM" id="SSF81901">
    <property type="entry name" value="HCP-like"/>
    <property type="match status" value="1"/>
</dbReference>
<dbReference type="InterPro" id="IPR011990">
    <property type="entry name" value="TPR-like_helical_dom_sf"/>
</dbReference>
<dbReference type="EMBL" id="JTDV01000014">
    <property type="protein sequence ID" value="KJD31507.1"/>
    <property type="molecule type" value="Genomic_DNA"/>
</dbReference>
<keyword evidence="1" id="KW-0175">Coiled coil</keyword>
<dbReference type="PATRIC" id="fig|1382798.3.peg.1345"/>
<feature type="transmembrane region" description="Helical" evidence="2">
    <location>
        <begin position="61"/>
        <end position="81"/>
    </location>
</feature>
<reference evidence="3 4" key="1">
    <citation type="journal article" date="2015" name="Antonie Van Leeuwenhoek">
        <title>Tamlana nanhaiensis sp. nov., isolated from surface seawater collected from the South China Sea.</title>
        <authorList>
            <person name="Liu X."/>
            <person name="Lai Q."/>
            <person name="Du Y."/>
            <person name="Li G."/>
            <person name="Sun F."/>
            <person name="Shao Z."/>
        </authorList>
    </citation>
    <scope>NUCLEOTIDE SEQUENCE [LARGE SCALE GENOMIC DNA]</scope>
    <source>
        <strain evidence="3 4">FHC16</strain>
    </source>
</reference>
<keyword evidence="2" id="KW-0812">Transmembrane</keyword>
<feature type="coiled-coil region" evidence="1">
    <location>
        <begin position="392"/>
        <end position="455"/>
    </location>
</feature>
<protein>
    <submittedName>
        <fullName evidence="3">Uncharacterized protein</fullName>
    </submittedName>
</protein>
<dbReference type="OrthoDB" id="1388956at2"/>
<dbReference type="InterPro" id="IPR019734">
    <property type="entry name" value="TPR_rpt"/>
</dbReference>
<proteinExistence type="predicted"/>
<comment type="caution">
    <text evidence="3">The sequence shown here is derived from an EMBL/GenBank/DDBJ whole genome shotgun (WGS) entry which is preliminary data.</text>
</comment>
<accession>A0A0D7W0X9</accession>
<evidence type="ECO:0000256" key="2">
    <source>
        <dbReference type="SAM" id="Phobius"/>
    </source>
</evidence>
<feature type="transmembrane region" description="Helical" evidence="2">
    <location>
        <begin position="87"/>
        <end position="104"/>
    </location>
</feature>
<feature type="transmembrane region" description="Helical" evidence="2">
    <location>
        <begin position="30"/>
        <end position="49"/>
    </location>
</feature>
<evidence type="ECO:0000313" key="4">
    <source>
        <dbReference type="Proteomes" id="UP000032361"/>
    </source>
</evidence>
<evidence type="ECO:0000256" key="1">
    <source>
        <dbReference type="SAM" id="Coils"/>
    </source>
</evidence>